<dbReference type="SMART" id="SM00360">
    <property type="entry name" value="RRM"/>
    <property type="match status" value="1"/>
</dbReference>
<dbReference type="InterPro" id="IPR034393">
    <property type="entry name" value="TatSF1-like"/>
</dbReference>
<feature type="non-terminal residue" evidence="8">
    <location>
        <position position="1"/>
    </location>
</feature>
<keyword evidence="9" id="KW-1185">Reference proteome</keyword>
<keyword evidence="5" id="KW-0508">mRNA splicing</keyword>
<evidence type="ECO:0000256" key="4">
    <source>
        <dbReference type="ARBA" id="ARBA00022884"/>
    </source>
</evidence>
<dbReference type="CDD" id="cd12282">
    <property type="entry name" value="RRM2_TatSF1_like"/>
    <property type="match status" value="1"/>
</dbReference>
<evidence type="ECO:0000259" key="7">
    <source>
        <dbReference type="SMART" id="SM00360"/>
    </source>
</evidence>
<evidence type="ECO:0000313" key="8">
    <source>
        <dbReference type="EMBL" id="GFQ70160.1"/>
    </source>
</evidence>
<dbReference type="InterPro" id="IPR035979">
    <property type="entry name" value="RBD_domain_sf"/>
</dbReference>
<dbReference type="PANTHER" id="PTHR15608">
    <property type="entry name" value="SPLICING FACTOR U2AF-ASSOCIATED PROTEIN 2"/>
    <property type="match status" value="1"/>
</dbReference>
<dbReference type="AlphaFoldDB" id="A0A8X6KAE4"/>
<dbReference type="SUPFAM" id="SSF54928">
    <property type="entry name" value="RNA-binding domain, RBD"/>
    <property type="match status" value="1"/>
</dbReference>
<comment type="similarity">
    <text evidence="1">Belongs to the HTATSF1 family.</text>
</comment>
<dbReference type="GO" id="GO:0005684">
    <property type="term" value="C:U2-type spliceosomal complex"/>
    <property type="evidence" value="ECO:0007669"/>
    <property type="project" value="TreeGrafter"/>
</dbReference>
<dbReference type="OrthoDB" id="10258585at2759"/>
<feature type="compositionally biased region" description="Polar residues" evidence="6">
    <location>
        <begin position="189"/>
        <end position="203"/>
    </location>
</feature>
<evidence type="ECO:0000313" key="9">
    <source>
        <dbReference type="Proteomes" id="UP000887116"/>
    </source>
</evidence>
<evidence type="ECO:0000256" key="2">
    <source>
        <dbReference type="ARBA" id="ARBA00022664"/>
    </source>
</evidence>
<evidence type="ECO:0000256" key="3">
    <source>
        <dbReference type="ARBA" id="ARBA00022737"/>
    </source>
</evidence>
<proteinExistence type="inferred from homology"/>
<dbReference type="EMBL" id="BMAO01020823">
    <property type="protein sequence ID" value="GFQ70160.1"/>
    <property type="molecule type" value="Genomic_DNA"/>
</dbReference>
<reference evidence="8" key="1">
    <citation type="submission" date="2020-07" db="EMBL/GenBank/DDBJ databases">
        <title>Multicomponent nature underlies the extraordinary mechanical properties of spider dragline silk.</title>
        <authorList>
            <person name="Kono N."/>
            <person name="Nakamura H."/>
            <person name="Mori M."/>
            <person name="Yoshida Y."/>
            <person name="Ohtoshi R."/>
            <person name="Malay A.D."/>
            <person name="Moran D.A.P."/>
            <person name="Tomita M."/>
            <person name="Numata K."/>
            <person name="Arakawa K."/>
        </authorList>
    </citation>
    <scope>NUCLEOTIDE SEQUENCE</scope>
</reference>
<dbReference type="Pfam" id="PF00076">
    <property type="entry name" value="RRM_1"/>
    <property type="match status" value="1"/>
</dbReference>
<dbReference type="GO" id="GO:0003723">
    <property type="term" value="F:RNA binding"/>
    <property type="evidence" value="ECO:0007669"/>
    <property type="project" value="UniProtKB-KW"/>
</dbReference>
<name>A0A8X6KAE4_TRICU</name>
<dbReference type="InterPro" id="IPR000504">
    <property type="entry name" value="RRM_dom"/>
</dbReference>
<keyword evidence="4" id="KW-0694">RNA-binding</keyword>
<dbReference type="FunFam" id="3.30.70.330:FF:000105">
    <property type="entry name" value="HIV Tat-specific factor 1 homolog"/>
    <property type="match status" value="1"/>
</dbReference>
<evidence type="ECO:0000256" key="5">
    <source>
        <dbReference type="ARBA" id="ARBA00023187"/>
    </source>
</evidence>
<keyword evidence="2" id="KW-0507">mRNA processing</keyword>
<keyword evidence="3" id="KW-0677">Repeat</keyword>
<feature type="domain" description="RRM" evidence="7">
    <location>
        <begin position="19"/>
        <end position="99"/>
    </location>
</feature>
<protein>
    <submittedName>
        <fullName evidence="8">HIV Tat-specific factor 1</fullName>
    </submittedName>
</protein>
<accession>A0A8X6KAE4</accession>
<organism evidence="8 9">
    <name type="scientific">Trichonephila clavata</name>
    <name type="common">Joro spider</name>
    <name type="synonym">Nephila clavata</name>
    <dbReference type="NCBI Taxonomy" id="2740835"/>
    <lineage>
        <taxon>Eukaryota</taxon>
        <taxon>Metazoa</taxon>
        <taxon>Ecdysozoa</taxon>
        <taxon>Arthropoda</taxon>
        <taxon>Chelicerata</taxon>
        <taxon>Arachnida</taxon>
        <taxon>Araneae</taxon>
        <taxon>Araneomorphae</taxon>
        <taxon>Entelegynae</taxon>
        <taxon>Araneoidea</taxon>
        <taxon>Nephilidae</taxon>
        <taxon>Trichonephila</taxon>
    </lineage>
</organism>
<feature type="compositionally biased region" description="Low complexity" evidence="6">
    <location>
        <begin position="140"/>
        <end position="155"/>
    </location>
</feature>
<dbReference type="InterPro" id="IPR012677">
    <property type="entry name" value="Nucleotide-bd_a/b_plait_sf"/>
</dbReference>
<evidence type="ECO:0000256" key="6">
    <source>
        <dbReference type="SAM" id="MobiDB-lite"/>
    </source>
</evidence>
<dbReference type="PANTHER" id="PTHR15608:SF0">
    <property type="entry name" value="HIV TAT-SPECIFIC FACTOR 1"/>
    <property type="match status" value="1"/>
</dbReference>
<sequence length="203" mass="22926">LFEWGFDKLRGMRSKRENTVIIKHMFEPKEFDEDATLLSDLQSDIREECSKCGEVKKVVIYDHNPEGVVAVTFATPEMADECIKLMNGRWFASRQLTAETWDGKTKYKVTETEEHRMKRLQAWEKFLEEKGTASENSSQNMKASASNSNLNSSQNDYELAGATDSSGDSDSEDRTKSSKESYPVMQANGGFSFNSSAPSKNNM</sequence>
<dbReference type="Proteomes" id="UP000887116">
    <property type="component" value="Unassembled WGS sequence"/>
</dbReference>
<comment type="caution">
    <text evidence="8">The sequence shown here is derived from an EMBL/GenBank/DDBJ whole genome shotgun (WGS) entry which is preliminary data.</text>
</comment>
<dbReference type="Gene3D" id="3.30.70.330">
    <property type="match status" value="1"/>
</dbReference>
<dbReference type="GO" id="GO:0005686">
    <property type="term" value="C:U2 snRNP"/>
    <property type="evidence" value="ECO:0007669"/>
    <property type="project" value="TreeGrafter"/>
</dbReference>
<dbReference type="GO" id="GO:0000398">
    <property type="term" value="P:mRNA splicing, via spliceosome"/>
    <property type="evidence" value="ECO:0007669"/>
    <property type="project" value="UniProtKB-ARBA"/>
</dbReference>
<evidence type="ECO:0000256" key="1">
    <source>
        <dbReference type="ARBA" id="ARBA00007747"/>
    </source>
</evidence>
<gene>
    <name evidence="8" type="primary">HTATSF1</name>
    <name evidence="8" type="ORF">TNCT_318371</name>
</gene>
<feature type="region of interest" description="Disordered" evidence="6">
    <location>
        <begin position="130"/>
        <end position="203"/>
    </location>
</feature>